<accession>A0ACB8F8E8</accession>
<sequence length="108" mass="11656">MDTWGNCALNHKGLGSSRCIAHERVPVIPLVICQNSKVAHGSVSTSFSLTLMTNGGGKECDRPHPLLVPGRFLTFTSKLSLTREQTRQNLGRLGRGSRAAFNFSVSSS</sequence>
<evidence type="ECO:0000313" key="2">
    <source>
        <dbReference type="Proteomes" id="UP000827872"/>
    </source>
</evidence>
<organism evidence="1 2">
    <name type="scientific">Sphaerodactylus townsendi</name>
    <dbReference type="NCBI Taxonomy" id="933632"/>
    <lineage>
        <taxon>Eukaryota</taxon>
        <taxon>Metazoa</taxon>
        <taxon>Chordata</taxon>
        <taxon>Craniata</taxon>
        <taxon>Vertebrata</taxon>
        <taxon>Euteleostomi</taxon>
        <taxon>Lepidosauria</taxon>
        <taxon>Squamata</taxon>
        <taxon>Bifurcata</taxon>
        <taxon>Gekkota</taxon>
        <taxon>Sphaerodactylidae</taxon>
        <taxon>Sphaerodactylus</taxon>
    </lineage>
</organism>
<keyword evidence="2" id="KW-1185">Reference proteome</keyword>
<proteinExistence type="predicted"/>
<evidence type="ECO:0000313" key="1">
    <source>
        <dbReference type="EMBL" id="KAH8001416.1"/>
    </source>
</evidence>
<comment type="caution">
    <text evidence="1">The sequence shown here is derived from an EMBL/GenBank/DDBJ whole genome shotgun (WGS) entry which is preliminary data.</text>
</comment>
<reference evidence="1" key="1">
    <citation type="submission" date="2021-08" db="EMBL/GenBank/DDBJ databases">
        <title>The first chromosome-level gecko genome reveals the dynamic sex chromosomes of Neotropical dwarf geckos (Sphaerodactylidae: Sphaerodactylus).</title>
        <authorList>
            <person name="Pinto B.J."/>
            <person name="Keating S.E."/>
            <person name="Gamble T."/>
        </authorList>
    </citation>
    <scope>NUCLEOTIDE SEQUENCE</scope>
    <source>
        <strain evidence="1">TG3544</strain>
    </source>
</reference>
<dbReference type="EMBL" id="CM037621">
    <property type="protein sequence ID" value="KAH8001416.1"/>
    <property type="molecule type" value="Genomic_DNA"/>
</dbReference>
<gene>
    <name evidence="1" type="ORF">K3G42_006676</name>
</gene>
<dbReference type="Proteomes" id="UP000827872">
    <property type="component" value="Linkage Group LG08"/>
</dbReference>
<protein>
    <submittedName>
        <fullName evidence="1">Uncharacterized protein</fullName>
    </submittedName>
</protein>
<name>A0ACB8F8E8_9SAUR</name>